<evidence type="ECO:0000256" key="4">
    <source>
        <dbReference type="NCBIfam" id="TIGR02152"/>
    </source>
</evidence>
<sequence>MGNIITVGSMNMDFVYYVSRHPLPGETVHSVRTETKAGGKGANQAVAAALSGAEVTMVGALGKDPYSEDVLAGLHGHGIDTSSIVLVNGAIGTAFITVDASGQNSIVLNGGANAQLKVQDLTRLPELFEPSSVMLLQNEIPWVCTQYAIETAHRCGVPVCFNPAPALTIPLRLFPLIDTMVLNETEAAWVTGVKLDGDESALRQAAGALIRSGVKEVILTLGDKGSFYMNEQEEIIHTPAFKVNVEDTTAAGDTFIGSFLAARQKGMSTESCLQWASAASAIAVSRAGAQSSIPDAEEVEAFLKGRA</sequence>
<comment type="subunit">
    <text evidence="3">Homodimer.</text>
</comment>
<dbReference type="PANTHER" id="PTHR10584">
    <property type="entry name" value="SUGAR KINASE"/>
    <property type="match status" value="1"/>
</dbReference>
<feature type="binding site" evidence="3">
    <location>
        <position position="139"/>
    </location>
    <ligand>
        <name>substrate</name>
    </ligand>
</feature>
<feature type="binding site" evidence="3">
    <location>
        <begin position="220"/>
        <end position="225"/>
    </location>
    <ligand>
        <name>ATP</name>
        <dbReference type="ChEBI" id="CHEBI:30616"/>
    </ligand>
</feature>
<keyword evidence="3" id="KW-0119">Carbohydrate metabolism</keyword>
<dbReference type="EMBL" id="CAJVAS010000006">
    <property type="protein sequence ID" value="CAG7616484.1"/>
    <property type="molecule type" value="Genomic_DNA"/>
</dbReference>
<comment type="activity regulation">
    <text evidence="3">Activated by a monovalent cation that binds near, but not in, the active site. The most likely occupant of the site in vivo is potassium. Ion binding induces a conformational change that may alter substrate affinity.</text>
</comment>
<comment type="catalytic activity">
    <reaction evidence="3">
        <text>D-ribose + ATP = D-ribose 5-phosphate + ADP + H(+)</text>
        <dbReference type="Rhea" id="RHEA:13697"/>
        <dbReference type="ChEBI" id="CHEBI:15378"/>
        <dbReference type="ChEBI" id="CHEBI:30616"/>
        <dbReference type="ChEBI" id="CHEBI:47013"/>
        <dbReference type="ChEBI" id="CHEBI:78346"/>
        <dbReference type="ChEBI" id="CHEBI:456216"/>
        <dbReference type="EC" id="2.7.1.15"/>
    </reaction>
</comment>
<keyword evidence="3" id="KW-0460">Magnesium</keyword>
<feature type="binding site" evidence="3">
    <location>
        <position position="249"/>
    </location>
    <ligand>
        <name>K(+)</name>
        <dbReference type="ChEBI" id="CHEBI:29103"/>
    </ligand>
</feature>
<comment type="similarity">
    <text evidence="3">Belongs to the carbohydrate kinase PfkB family. Ribokinase subfamily.</text>
</comment>
<dbReference type="GO" id="GO:0046872">
    <property type="term" value="F:metal ion binding"/>
    <property type="evidence" value="ECO:0007669"/>
    <property type="project" value="UniProtKB-KW"/>
</dbReference>
<evidence type="ECO:0000256" key="3">
    <source>
        <dbReference type="HAMAP-Rule" id="MF_01987"/>
    </source>
</evidence>
<evidence type="ECO:0000313" key="7">
    <source>
        <dbReference type="Proteomes" id="UP000693672"/>
    </source>
</evidence>
<dbReference type="HAMAP" id="MF_01987">
    <property type="entry name" value="Ribokinase"/>
    <property type="match status" value="1"/>
</dbReference>
<keyword evidence="3" id="KW-0630">Potassium</keyword>
<dbReference type="GO" id="GO:0005737">
    <property type="term" value="C:cytoplasm"/>
    <property type="evidence" value="ECO:0007669"/>
    <property type="project" value="UniProtKB-SubCell"/>
</dbReference>
<feature type="binding site" evidence="3">
    <location>
        <position position="292"/>
    </location>
    <ligand>
        <name>K(+)</name>
        <dbReference type="ChEBI" id="CHEBI:29103"/>
    </ligand>
</feature>
<dbReference type="CDD" id="cd01174">
    <property type="entry name" value="ribokinase"/>
    <property type="match status" value="1"/>
</dbReference>
<feature type="binding site" evidence="3">
    <location>
        <position position="288"/>
    </location>
    <ligand>
        <name>K(+)</name>
        <dbReference type="ChEBI" id="CHEBI:29103"/>
    </ligand>
</feature>
<keyword evidence="3" id="KW-0547">Nucleotide-binding</keyword>
<reference evidence="6" key="1">
    <citation type="submission" date="2021-06" db="EMBL/GenBank/DDBJ databases">
        <authorList>
            <person name="Criscuolo A."/>
        </authorList>
    </citation>
    <scope>NUCLEOTIDE SEQUENCE</scope>
    <source>
        <strain evidence="6">CIP111600</strain>
    </source>
</reference>
<comment type="cofactor">
    <cofactor evidence="3">
        <name>Mg(2+)</name>
        <dbReference type="ChEBI" id="CHEBI:18420"/>
    </cofactor>
    <text evidence="3">Requires a divalent cation, most likely magnesium in vivo, as an electrophilic catalyst to aid phosphoryl group transfer. It is the chelate of the metal and the nucleotide that is the actual substrate.</text>
</comment>
<dbReference type="PANTHER" id="PTHR10584:SF166">
    <property type="entry name" value="RIBOKINASE"/>
    <property type="match status" value="1"/>
</dbReference>
<dbReference type="InterPro" id="IPR011611">
    <property type="entry name" value="PfkB_dom"/>
</dbReference>
<feature type="binding site" evidence="3">
    <location>
        <begin position="39"/>
        <end position="43"/>
    </location>
    <ligand>
        <name>substrate</name>
    </ligand>
</feature>
<gene>
    <name evidence="6" type="primary">rbsK_2</name>
    <name evidence="3" type="synonym">rbsK</name>
    <name evidence="6" type="ORF">PAESOLCIP111_01910</name>
</gene>
<feature type="binding site" evidence="3">
    <location>
        <position position="247"/>
    </location>
    <ligand>
        <name>K(+)</name>
        <dbReference type="ChEBI" id="CHEBI:29103"/>
    </ligand>
</feature>
<comment type="subcellular location">
    <subcellularLocation>
        <location evidence="3">Cytoplasm</location>
    </subcellularLocation>
</comment>
<feature type="binding site" evidence="3">
    <location>
        <position position="183"/>
    </location>
    <ligand>
        <name>ATP</name>
        <dbReference type="ChEBI" id="CHEBI:30616"/>
    </ligand>
</feature>
<comment type="pathway">
    <text evidence="3">Carbohydrate metabolism; D-ribose degradation; D-ribose 5-phosphate from beta-D-ribopyranose: step 2/2.</text>
</comment>
<feature type="domain" description="Carbohydrate kinase PfkB" evidence="5">
    <location>
        <begin position="3"/>
        <end position="295"/>
    </location>
</feature>
<feature type="active site" description="Proton acceptor" evidence="3">
    <location>
        <position position="253"/>
    </location>
</feature>
<dbReference type="Proteomes" id="UP000693672">
    <property type="component" value="Unassembled WGS sequence"/>
</dbReference>
<dbReference type="GO" id="GO:0005524">
    <property type="term" value="F:ATP binding"/>
    <property type="evidence" value="ECO:0007669"/>
    <property type="project" value="UniProtKB-UniRule"/>
</dbReference>
<feature type="binding site" evidence="3">
    <location>
        <position position="286"/>
    </location>
    <ligand>
        <name>K(+)</name>
        <dbReference type="ChEBI" id="CHEBI:29103"/>
    </ligand>
</feature>
<proteinExistence type="inferred from homology"/>
<evidence type="ECO:0000313" key="6">
    <source>
        <dbReference type="EMBL" id="CAG7616484.1"/>
    </source>
</evidence>
<dbReference type="GO" id="GO:0019303">
    <property type="term" value="P:D-ribose catabolic process"/>
    <property type="evidence" value="ECO:0007669"/>
    <property type="project" value="UniProtKB-UniRule"/>
</dbReference>
<comment type="caution">
    <text evidence="3">Lacks conserved residue(s) required for the propagation of feature annotation.</text>
</comment>
<feature type="binding site" evidence="3">
    <location>
        <begin position="11"/>
        <end position="13"/>
    </location>
    <ligand>
        <name>substrate</name>
    </ligand>
</feature>
<accession>A0A916NPP5</accession>
<dbReference type="InterPro" id="IPR011877">
    <property type="entry name" value="Ribokinase"/>
</dbReference>
<keyword evidence="3" id="KW-0479">Metal-binding</keyword>
<keyword evidence="3" id="KW-0963">Cytoplasm</keyword>
<feature type="binding site" evidence="3">
    <location>
        <position position="283"/>
    </location>
    <ligand>
        <name>K(+)</name>
        <dbReference type="ChEBI" id="CHEBI:29103"/>
    </ligand>
</feature>
<keyword evidence="2 3" id="KW-0418">Kinase</keyword>
<dbReference type="EC" id="2.7.1.15" evidence="3 4"/>
<comment type="function">
    <text evidence="3">Catalyzes the phosphorylation of ribose at O-5 in a reaction requiring ATP and magnesium. The resulting D-ribose-5-phosphate can then be used either for sythesis of nucleotides, histidine, and tryptophan, or as a component of the pentose phosphate pathway.</text>
</comment>
<dbReference type="RefSeq" id="WP_218091701.1">
    <property type="nucleotide sequence ID" value="NZ_CAJVAS010000006.1"/>
</dbReference>
<dbReference type="Pfam" id="PF00294">
    <property type="entry name" value="PfkB"/>
    <property type="match status" value="1"/>
</dbReference>
<keyword evidence="7" id="KW-1185">Reference proteome</keyword>
<organism evidence="6 7">
    <name type="scientific">Paenibacillus solanacearum</name>
    <dbReference type="NCBI Taxonomy" id="2048548"/>
    <lineage>
        <taxon>Bacteria</taxon>
        <taxon>Bacillati</taxon>
        <taxon>Bacillota</taxon>
        <taxon>Bacilli</taxon>
        <taxon>Bacillales</taxon>
        <taxon>Paenibacillaceae</taxon>
        <taxon>Paenibacillus</taxon>
    </lineage>
</organism>
<evidence type="ECO:0000259" key="5">
    <source>
        <dbReference type="Pfam" id="PF00294"/>
    </source>
</evidence>
<dbReference type="GO" id="GO:0004747">
    <property type="term" value="F:ribokinase activity"/>
    <property type="evidence" value="ECO:0007669"/>
    <property type="project" value="UniProtKB-UniRule"/>
</dbReference>
<evidence type="ECO:0000256" key="1">
    <source>
        <dbReference type="ARBA" id="ARBA00022679"/>
    </source>
</evidence>
<keyword evidence="1 3" id="KW-0808">Transferase</keyword>
<protein>
    <recommendedName>
        <fullName evidence="3 4">Ribokinase</fullName>
        <shortName evidence="3">RK</shortName>
        <ecNumber evidence="3 4">2.7.1.15</ecNumber>
    </recommendedName>
</protein>
<comment type="caution">
    <text evidence="6">The sequence shown here is derived from an EMBL/GenBank/DDBJ whole genome shotgun (WGS) entry which is preliminary data.</text>
</comment>
<feature type="binding site" evidence="3">
    <location>
        <position position="253"/>
    </location>
    <ligand>
        <name>substrate</name>
    </ligand>
</feature>
<keyword evidence="3" id="KW-0067">ATP-binding</keyword>
<name>A0A916NPP5_9BACL</name>
<dbReference type="AlphaFoldDB" id="A0A916NPP5"/>
<feature type="binding site" evidence="3">
    <location>
        <begin position="252"/>
        <end position="253"/>
    </location>
    <ligand>
        <name>ATP</name>
        <dbReference type="ChEBI" id="CHEBI:30616"/>
    </ligand>
</feature>
<evidence type="ECO:0000256" key="2">
    <source>
        <dbReference type="ARBA" id="ARBA00022777"/>
    </source>
</evidence>
<dbReference type="NCBIfam" id="TIGR02152">
    <property type="entry name" value="D_ribokin_bact"/>
    <property type="match status" value="1"/>
</dbReference>